<dbReference type="EMBL" id="LASV01000219">
    <property type="protein sequence ID" value="KKA20901.1"/>
    <property type="molecule type" value="Genomic_DNA"/>
</dbReference>
<evidence type="ECO:0000313" key="3">
    <source>
        <dbReference type="Proteomes" id="UP000053958"/>
    </source>
</evidence>
<feature type="chain" id="PRO_5002481851" evidence="1">
    <location>
        <begin position="22"/>
        <end position="132"/>
    </location>
</feature>
<comment type="caution">
    <text evidence="2">The sequence shown here is derived from an EMBL/GenBank/DDBJ whole genome shotgun (WGS) entry which is preliminary data.</text>
</comment>
<dbReference type="RefSeq" id="XP_013327513.1">
    <property type="nucleotide sequence ID" value="XM_013472059.1"/>
</dbReference>
<organism evidence="2 3">
    <name type="scientific">Rasamsonia emersonii (strain ATCC 16479 / CBS 393.64 / IMI 116815)</name>
    <dbReference type="NCBI Taxonomy" id="1408163"/>
    <lineage>
        <taxon>Eukaryota</taxon>
        <taxon>Fungi</taxon>
        <taxon>Dikarya</taxon>
        <taxon>Ascomycota</taxon>
        <taxon>Pezizomycotina</taxon>
        <taxon>Eurotiomycetes</taxon>
        <taxon>Eurotiomycetidae</taxon>
        <taxon>Eurotiales</taxon>
        <taxon>Trichocomaceae</taxon>
        <taxon>Rasamsonia</taxon>
    </lineage>
</organism>
<keyword evidence="3" id="KW-1185">Reference proteome</keyword>
<feature type="non-terminal residue" evidence="2">
    <location>
        <position position="132"/>
    </location>
</feature>
<dbReference type="GeneID" id="25317418"/>
<name>A0A0F4YSR9_RASE3</name>
<dbReference type="AlphaFoldDB" id="A0A0F4YSR9"/>
<keyword evidence="1" id="KW-0732">Signal</keyword>
<gene>
    <name evidence="2" type="ORF">T310_5071</name>
</gene>
<evidence type="ECO:0000256" key="1">
    <source>
        <dbReference type="SAM" id="SignalP"/>
    </source>
</evidence>
<dbReference type="Proteomes" id="UP000053958">
    <property type="component" value="Unassembled WGS sequence"/>
</dbReference>
<reference evidence="2 3" key="1">
    <citation type="submission" date="2015-04" db="EMBL/GenBank/DDBJ databases">
        <authorList>
            <person name="Heijne W.H."/>
            <person name="Fedorova N.D."/>
            <person name="Nierman W.C."/>
            <person name="Vollebregt A.W."/>
            <person name="Zhao Z."/>
            <person name="Wu L."/>
            <person name="Kumar M."/>
            <person name="Stam H."/>
            <person name="van den Berg M.A."/>
            <person name="Pel H.J."/>
        </authorList>
    </citation>
    <scope>NUCLEOTIDE SEQUENCE [LARGE SCALE GENOMIC DNA]</scope>
    <source>
        <strain evidence="2 3">CBS 393.64</strain>
    </source>
</reference>
<accession>A0A0F4YSR9</accession>
<protein>
    <submittedName>
        <fullName evidence="2">Uncharacterized protein</fullName>
    </submittedName>
</protein>
<sequence>KSNTPSLLLLLLLLIKFNVHTEPFGYDRPRIMGHSPYLVFKLIFDHSRPFPRPKPPYRAGLLGIMYALLGVITVWVSPACCRPPSPIIPPPLVLPPLRPPAPIHHPYEPYPLPVPGPPGGNPMVVSARTAAG</sequence>
<evidence type="ECO:0000313" key="2">
    <source>
        <dbReference type="EMBL" id="KKA20901.1"/>
    </source>
</evidence>
<feature type="signal peptide" evidence="1">
    <location>
        <begin position="1"/>
        <end position="21"/>
    </location>
</feature>
<proteinExistence type="predicted"/>
<feature type="non-terminal residue" evidence="2">
    <location>
        <position position="1"/>
    </location>
</feature>